<dbReference type="Gene3D" id="3.40.50.410">
    <property type="entry name" value="von Willebrand factor, type A domain"/>
    <property type="match status" value="2"/>
</dbReference>
<sequence>MITGLAALPLLLGVGMALDVSHVARKHSQLQQAADAAVLAVAREGDKLSADRAHQIAEQFLASNYNNAVSELRISRDGTRVSLDVNAGTALAFGGLFGKEKWPLAVSASADVAYVDYEIGLVLDTTGSMKGGKLQAMKDAVVGLIDTMSAQVDQPERLKFAIVPFATFVNVGPQYGPKFDSAGKQIAGTGASWLDLEGKANFPQSELAPGASRFQLYENLGQKWRGCVETRGIGANLDVSDAAADPNNPQTLFVPAFGIDEPDSYANSYIVSPAKPNDPSVAAKIARFKKYGVKTDSAGNPLLGGLLDPFWSILSVITDPLTGKKYIPIDTAGGKGPGRGCDMDPITPLSNKYNDLKKKVNALQANGNTNITEGVAWGLRVLSPGQPFTEGRDRSTGVQKIMIVLTDGANVFGNNGTGLGSSYSSYGYLVDGRLGISAGGQSATNTLMNSRTLAACDKVKAEGIEVYTIRLEEPDVKTGTVLKECASAPDHYFDVPTRTMLDEAFGKIRDKIVKLRISS</sequence>
<dbReference type="Proteomes" id="UP000680348">
    <property type="component" value="Unassembled WGS sequence"/>
</dbReference>
<accession>A0A942DZL8</accession>
<dbReference type="PROSITE" id="PS50234">
    <property type="entry name" value="VWFA"/>
    <property type="match status" value="1"/>
</dbReference>
<dbReference type="InterPro" id="IPR036465">
    <property type="entry name" value="vWFA_dom_sf"/>
</dbReference>
<feature type="domain" description="VWFA" evidence="1">
    <location>
        <begin position="354"/>
        <end position="512"/>
    </location>
</feature>
<evidence type="ECO:0000313" key="3">
    <source>
        <dbReference type="Proteomes" id="UP000680348"/>
    </source>
</evidence>
<dbReference type="SUPFAM" id="SSF53300">
    <property type="entry name" value="vWA-like"/>
    <property type="match status" value="1"/>
</dbReference>
<dbReference type="AlphaFoldDB" id="A0A942DZL8"/>
<comment type="caution">
    <text evidence="2">The sequence shown here is derived from an EMBL/GenBank/DDBJ whole genome shotgun (WGS) entry which is preliminary data.</text>
</comment>
<keyword evidence="3" id="KW-1185">Reference proteome</keyword>
<proteinExistence type="predicted"/>
<organism evidence="2 3">
    <name type="scientific">Pseudaminobacter soli</name>
    <name type="common">ex Zhang et al. 2022</name>
    <dbReference type="NCBI Taxonomy" id="2831468"/>
    <lineage>
        <taxon>Bacteria</taxon>
        <taxon>Pseudomonadati</taxon>
        <taxon>Pseudomonadota</taxon>
        <taxon>Alphaproteobacteria</taxon>
        <taxon>Hyphomicrobiales</taxon>
        <taxon>Phyllobacteriaceae</taxon>
        <taxon>Pseudaminobacter</taxon>
    </lineage>
</organism>
<dbReference type="InterPro" id="IPR028087">
    <property type="entry name" value="Tad_N"/>
</dbReference>
<dbReference type="EMBL" id="JAGWCR010000011">
    <property type="protein sequence ID" value="MBS3650969.1"/>
    <property type="molecule type" value="Genomic_DNA"/>
</dbReference>
<dbReference type="InterPro" id="IPR002035">
    <property type="entry name" value="VWF_A"/>
</dbReference>
<reference evidence="2" key="1">
    <citation type="submission" date="2021-04" db="EMBL/GenBank/DDBJ databases">
        <title>Pseudaminobacter soli sp. nov., isolated from paddy soil contaminated by heavy metals.</title>
        <authorList>
            <person name="Zhang K."/>
        </authorList>
    </citation>
    <scope>NUCLEOTIDE SEQUENCE</scope>
    <source>
        <strain evidence="2">19-2017</strain>
    </source>
</reference>
<gene>
    <name evidence="2" type="ORF">KEU06_20355</name>
</gene>
<name>A0A942DZL8_9HYPH</name>
<protein>
    <recommendedName>
        <fullName evidence="1">VWFA domain-containing protein</fullName>
    </recommendedName>
</protein>
<evidence type="ECO:0000259" key="1">
    <source>
        <dbReference type="PROSITE" id="PS50234"/>
    </source>
</evidence>
<evidence type="ECO:0000313" key="2">
    <source>
        <dbReference type="EMBL" id="MBS3650969.1"/>
    </source>
</evidence>
<dbReference type="Pfam" id="PF13400">
    <property type="entry name" value="Tad"/>
    <property type="match status" value="1"/>
</dbReference>